<dbReference type="Gene3D" id="3.90.25.10">
    <property type="entry name" value="UDP-galactose 4-epimerase, domain 1"/>
    <property type="match status" value="1"/>
</dbReference>
<proteinExistence type="predicted"/>
<dbReference type="EC" id="1.6.5.2" evidence="2"/>
<dbReference type="InterPro" id="IPR036291">
    <property type="entry name" value="NAD(P)-bd_dom_sf"/>
</dbReference>
<dbReference type="InterPro" id="IPR051604">
    <property type="entry name" value="Ergot_Alk_Oxidoreductase"/>
</dbReference>
<feature type="domain" description="NmrA-like" evidence="1">
    <location>
        <begin position="2"/>
        <end position="276"/>
    </location>
</feature>
<comment type="caution">
    <text evidence="2">The sequence shown here is derived from an EMBL/GenBank/DDBJ whole genome shotgun (WGS) entry which is preliminary data.</text>
</comment>
<dbReference type="EMBL" id="JBHTLD010000003">
    <property type="protein sequence ID" value="MFD1184717.1"/>
    <property type="molecule type" value="Genomic_DNA"/>
</dbReference>
<dbReference type="Gene3D" id="3.40.50.720">
    <property type="entry name" value="NAD(P)-binding Rossmann-like Domain"/>
    <property type="match status" value="1"/>
</dbReference>
<dbReference type="RefSeq" id="WP_377522099.1">
    <property type="nucleotide sequence ID" value="NZ_JBHTLD010000003.1"/>
</dbReference>
<keyword evidence="3" id="KW-1185">Reference proteome</keyword>
<dbReference type="Proteomes" id="UP001597094">
    <property type="component" value="Unassembled WGS sequence"/>
</dbReference>
<evidence type="ECO:0000259" key="1">
    <source>
        <dbReference type="Pfam" id="PF05368"/>
    </source>
</evidence>
<dbReference type="PANTHER" id="PTHR43162">
    <property type="match status" value="1"/>
</dbReference>
<dbReference type="InterPro" id="IPR008030">
    <property type="entry name" value="NmrA-like"/>
</dbReference>
<sequence length="292" mass="32289">MHTTILVTGATGTVGREVIKQLSMLEGDEIRVRAGVHSVITGENLKRLPGVEISEMDFENQESLHAAFTHADKLFMVAPFADDQVEMEKTLVDEAKRTGVKHIVKLSSMGADEEPGILLGLWHREIERYIEDSGISYTFLRPTSFMQNYIDYNAASIKQEGKFYQPLGNGKVSYIDARDIAAVGVETLLKEGHVGKIYELTGPEALSNNEVAALLSEVSGKQVAYIDTPEAEAREAMLAQGTPEWMADAMLELYGVYKSGSATKTTTTVEDVTGQKPHTMRQFLEDHREDFA</sequence>
<reference evidence="3" key="1">
    <citation type="journal article" date="2019" name="Int. J. Syst. Evol. Microbiol.">
        <title>The Global Catalogue of Microorganisms (GCM) 10K type strain sequencing project: providing services to taxonomists for standard genome sequencing and annotation.</title>
        <authorList>
            <consortium name="The Broad Institute Genomics Platform"/>
            <consortium name="The Broad Institute Genome Sequencing Center for Infectious Disease"/>
            <person name="Wu L."/>
            <person name="Ma J."/>
        </authorList>
    </citation>
    <scope>NUCLEOTIDE SEQUENCE [LARGE SCALE GENOMIC DNA]</scope>
    <source>
        <strain evidence="3">JCM 31319</strain>
    </source>
</reference>
<dbReference type="SUPFAM" id="SSF51735">
    <property type="entry name" value="NAD(P)-binding Rossmann-fold domains"/>
    <property type="match status" value="1"/>
</dbReference>
<name>A0ABW3SIR6_9BACT</name>
<keyword evidence="2" id="KW-0560">Oxidoreductase</keyword>
<evidence type="ECO:0000313" key="2">
    <source>
        <dbReference type="EMBL" id="MFD1184717.1"/>
    </source>
</evidence>
<accession>A0ABW3SIR6</accession>
<evidence type="ECO:0000313" key="3">
    <source>
        <dbReference type="Proteomes" id="UP001597094"/>
    </source>
</evidence>
<dbReference type="Pfam" id="PF05368">
    <property type="entry name" value="NmrA"/>
    <property type="match status" value="1"/>
</dbReference>
<dbReference type="CDD" id="cd05269">
    <property type="entry name" value="TMR_SDR_a"/>
    <property type="match status" value="1"/>
</dbReference>
<dbReference type="PANTHER" id="PTHR43162:SF1">
    <property type="entry name" value="PRESTALK A DIFFERENTIATION PROTEIN A"/>
    <property type="match status" value="1"/>
</dbReference>
<gene>
    <name evidence="2" type="ORF">ACFQ2O_00770</name>
</gene>
<dbReference type="GO" id="GO:0003955">
    <property type="term" value="F:NAD(P)H dehydrogenase (quinone) activity"/>
    <property type="evidence" value="ECO:0007669"/>
    <property type="project" value="UniProtKB-EC"/>
</dbReference>
<protein>
    <submittedName>
        <fullName evidence="2">SDR family oxidoreductase</fullName>
        <ecNumber evidence="2">1.6.5.2</ecNumber>
    </submittedName>
</protein>
<organism evidence="2 3">
    <name type="scientific">Pontibacter rugosus</name>
    <dbReference type="NCBI Taxonomy" id="1745966"/>
    <lineage>
        <taxon>Bacteria</taxon>
        <taxon>Pseudomonadati</taxon>
        <taxon>Bacteroidota</taxon>
        <taxon>Cytophagia</taxon>
        <taxon>Cytophagales</taxon>
        <taxon>Hymenobacteraceae</taxon>
        <taxon>Pontibacter</taxon>
    </lineage>
</organism>